<reference evidence="4 5" key="2">
    <citation type="submission" date="2019-09" db="EMBL/GenBank/DDBJ databases">
        <authorList>
            <person name="Jin C."/>
        </authorList>
    </citation>
    <scope>NUCLEOTIDE SEQUENCE [LARGE SCALE GENOMIC DNA]</scope>
    <source>
        <strain evidence="4 5">BN140041</strain>
    </source>
</reference>
<dbReference type="InterPro" id="IPR050345">
    <property type="entry name" value="Aliph_Amidase/BUP"/>
</dbReference>
<dbReference type="PROSITE" id="PS50263">
    <property type="entry name" value="CN_HYDROLASE"/>
    <property type="match status" value="1"/>
</dbReference>
<dbReference type="EMBL" id="VUJW01000001">
    <property type="protein sequence ID" value="KAA1429224.1"/>
    <property type="molecule type" value="Genomic_DNA"/>
</dbReference>
<organism evidence="4 5">
    <name type="scientific">Nocardioides antri</name>
    <dbReference type="NCBI Taxonomy" id="2607659"/>
    <lineage>
        <taxon>Bacteria</taxon>
        <taxon>Bacillati</taxon>
        <taxon>Actinomycetota</taxon>
        <taxon>Actinomycetes</taxon>
        <taxon>Propionibacteriales</taxon>
        <taxon>Nocardioidaceae</taxon>
        <taxon>Nocardioides</taxon>
    </lineage>
</organism>
<dbReference type="Pfam" id="PF00795">
    <property type="entry name" value="CN_hydrolase"/>
    <property type="match status" value="1"/>
</dbReference>
<dbReference type="RefSeq" id="WP_149748846.1">
    <property type="nucleotide sequence ID" value="NZ_VUJW01000001.1"/>
</dbReference>
<accession>A0A5B1M9B2</accession>
<name>A0A5B1M9B2_9ACTN</name>
<dbReference type="PANTHER" id="PTHR43674:SF2">
    <property type="entry name" value="BETA-UREIDOPROPIONASE"/>
    <property type="match status" value="1"/>
</dbReference>
<evidence type="ECO:0000313" key="4">
    <source>
        <dbReference type="EMBL" id="KAA1429224.1"/>
    </source>
</evidence>
<dbReference type="SUPFAM" id="SSF56317">
    <property type="entry name" value="Carbon-nitrogen hydrolase"/>
    <property type="match status" value="1"/>
</dbReference>
<dbReference type="Proteomes" id="UP000324351">
    <property type="component" value="Unassembled WGS sequence"/>
</dbReference>
<keyword evidence="5" id="KW-1185">Reference proteome</keyword>
<evidence type="ECO:0000256" key="1">
    <source>
        <dbReference type="ARBA" id="ARBA00010613"/>
    </source>
</evidence>
<protein>
    <submittedName>
        <fullName evidence="4">Carbon-nitrogen hydrolase</fullName>
    </submittedName>
</protein>
<dbReference type="GO" id="GO:0050126">
    <property type="term" value="F:N-carbamoylputrescine amidase activity"/>
    <property type="evidence" value="ECO:0007669"/>
    <property type="project" value="TreeGrafter"/>
</dbReference>
<dbReference type="InterPro" id="IPR036526">
    <property type="entry name" value="C-N_Hydrolase_sf"/>
</dbReference>
<dbReference type="GO" id="GO:0033388">
    <property type="term" value="P:putrescine biosynthetic process from arginine"/>
    <property type="evidence" value="ECO:0007669"/>
    <property type="project" value="TreeGrafter"/>
</dbReference>
<dbReference type="PANTHER" id="PTHR43674">
    <property type="entry name" value="NITRILASE C965.09-RELATED"/>
    <property type="match status" value="1"/>
</dbReference>
<sequence length="272" mass="28806">MTVAVAVVQLAPVLGDLAGNRRRLLAAVDEAAAAGARVVVLPELATTGYCFTDAAQARALAEPVDGPTVRALTDLAARHDLVVVVGLALLDPEGRLRNSAVLVDGDGPAAVYDKVHLWGREPDVFTAGDAPPPVVATRHGRVGLMVCYDLEFPEWVRRAALDGAELVCVPVNWPDPGRPDGERPVETLTAQVAAATNRVYVAVADRVGDERGTRWIGGSVIAGPDGYPLVVSRLDGSSQTLLADCDLASARDKALSRHNDRFADRRPHLYSS</sequence>
<gene>
    <name evidence="4" type="ORF">F0U47_03265</name>
</gene>
<dbReference type="PROSITE" id="PS01227">
    <property type="entry name" value="UPF0012"/>
    <property type="match status" value="1"/>
</dbReference>
<evidence type="ECO:0000256" key="2">
    <source>
        <dbReference type="ARBA" id="ARBA00022801"/>
    </source>
</evidence>
<proteinExistence type="inferred from homology"/>
<keyword evidence="2 4" id="KW-0378">Hydrolase</keyword>
<dbReference type="Gene3D" id="3.60.110.10">
    <property type="entry name" value="Carbon-nitrogen hydrolase"/>
    <property type="match status" value="1"/>
</dbReference>
<feature type="domain" description="CN hydrolase" evidence="3">
    <location>
        <begin position="3"/>
        <end position="247"/>
    </location>
</feature>
<evidence type="ECO:0000313" key="5">
    <source>
        <dbReference type="Proteomes" id="UP000324351"/>
    </source>
</evidence>
<comment type="caution">
    <text evidence="4">The sequence shown here is derived from an EMBL/GenBank/DDBJ whole genome shotgun (WGS) entry which is preliminary data.</text>
</comment>
<comment type="similarity">
    <text evidence="1">Belongs to the carbon-nitrogen hydrolase superfamily. NIT1/NIT2 family.</text>
</comment>
<dbReference type="InterPro" id="IPR001110">
    <property type="entry name" value="UPF0012_CS"/>
</dbReference>
<evidence type="ECO:0000259" key="3">
    <source>
        <dbReference type="PROSITE" id="PS50263"/>
    </source>
</evidence>
<dbReference type="InterPro" id="IPR003010">
    <property type="entry name" value="C-N_Hydrolase"/>
</dbReference>
<dbReference type="AlphaFoldDB" id="A0A5B1M9B2"/>
<reference evidence="4 5" key="1">
    <citation type="submission" date="2019-09" db="EMBL/GenBank/DDBJ databases">
        <title>Nocardioides panacisoli sp. nov., isolated from the soil of a ginseng field.</title>
        <authorList>
            <person name="Cho C."/>
        </authorList>
    </citation>
    <scope>NUCLEOTIDE SEQUENCE [LARGE SCALE GENOMIC DNA]</scope>
    <source>
        <strain evidence="4 5">BN140041</strain>
    </source>
</reference>